<proteinExistence type="predicted"/>
<gene>
    <name evidence="3" type="ORF">MSPICULIGERA_LOCUS17935</name>
</gene>
<comment type="caution">
    <text evidence="3">The sequence shown here is derived from an EMBL/GenBank/DDBJ whole genome shotgun (WGS) entry which is preliminary data.</text>
</comment>
<keyword evidence="4" id="KW-1185">Reference proteome</keyword>
<dbReference type="InterPro" id="IPR019180">
    <property type="entry name" value="Oxidoreductase-like_N"/>
</dbReference>
<feature type="domain" description="Oxidoreductase-like" evidence="2">
    <location>
        <begin position="51"/>
        <end position="82"/>
    </location>
</feature>
<evidence type="ECO:0000256" key="1">
    <source>
        <dbReference type="SAM" id="MobiDB-lite"/>
    </source>
</evidence>
<protein>
    <recommendedName>
        <fullName evidence="2">Oxidoreductase-like domain-containing protein</fullName>
    </recommendedName>
</protein>
<dbReference type="Pfam" id="PF09791">
    <property type="entry name" value="Oxidored-like"/>
    <property type="match status" value="1"/>
</dbReference>
<evidence type="ECO:0000259" key="2">
    <source>
        <dbReference type="Pfam" id="PF09791"/>
    </source>
</evidence>
<dbReference type="PANTHER" id="PTHR21193">
    <property type="entry name" value="OXIDOREDUCTASE-LIKE DOMAIN-CONTAINING PROTEIN 1"/>
    <property type="match status" value="1"/>
</dbReference>
<dbReference type="GO" id="GO:0005739">
    <property type="term" value="C:mitochondrion"/>
    <property type="evidence" value="ECO:0007669"/>
    <property type="project" value="TreeGrafter"/>
</dbReference>
<feature type="region of interest" description="Disordered" evidence="1">
    <location>
        <begin position="33"/>
        <end position="56"/>
    </location>
</feature>
<reference evidence="3" key="1">
    <citation type="submission" date="2023-06" db="EMBL/GenBank/DDBJ databases">
        <authorList>
            <person name="Delattre M."/>
        </authorList>
    </citation>
    <scope>NUCLEOTIDE SEQUENCE</scope>
    <source>
        <strain evidence="3">AF72</strain>
    </source>
</reference>
<dbReference type="PANTHER" id="PTHR21193:SF3">
    <property type="entry name" value="OXIDOREDUCTASE-LIKE DOMAIN-CONTAINING PROTEIN 1"/>
    <property type="match status" value="1"/>
</dbReference>
<sequence>MSMLRALRFLATKAGDAGGPQHVHIGTDRIRVPTATASQEATASDKPDGMPSPPPEGLCCGQGCQKCVWIEYGNELIDYYQEHPDKDAKQRIEHEIKDPVMRAFVMAELKPRL</sequence>
<feature type="non-terminal residue" evidence="3">
    <location>
        <position position="1"/>
    </location>
</feature>
<name>A0AA36D4N9_9BILA</name>
<dbReference type="Proteomes" id="UP001177023">
    <property type="component" value="Unassembled WGS sequence"/>
</dbReference>
<evidence type="ECO:0000313" key="3">
    <source>
        <dbReference type="EMBL" id="CAJ0579728.1"/>
    </source>
</evidence>
<organism evidence="3 4">
    <name type="scientific">Mesorhabditis spiculigera</name>
    <dbReference type="NCBI Taxonomy" id="96644"/>
    <lineage>
        <taxon>Eukaryota</taxon>
        <taxon>Metazoa</taxon>
        <taxon>Ecdysozoa</taxon>
        <taxon>Nematoda</taxon>
        <taxon>Chromadorea</taxon>
        <taxon>Rhabditida</taxon>
        <taxon>Rhabditina</taxon>
        <taxon>Rhabditomorpha</taxon>
        <taxon>Rhabditoidea</taxon>
        <taxon>Rhabditidae</taxon>
        <taxon>Mesorhabditinae</taxon>
        <taxon>Mesorhabditis</taxon>
    </lineage>
</organism>
<accession>A0AA36D4N9</accession>
<dbReference type="AlphaFoldDB" id="A0AA36D4N9"/>
<dbReference type="EMBL" id="CATQJA010002657">
    <property type="protein sequence ID" value="CAJ0579728.1"/>
    <property type="molecule type" value="Genomic_DNA"/>
</dbReference>
<evidence type="ECO:0000313" key="4">
    <source>
        <dbReference type="Proteomes" id="UP001177023"/>
    </source>
</evidence>
<dbReference type="InterPro" id="IPR039251">
    <property type="entry name" value="OXLD1"/>
</dbReference>